<gene>
    <name evidence="4" type="ordered locus">Mvol_0922</name>
</gene>
<dbReference type="EMBL" id="CP002057">
    <property type="protein sequence ID" value="ADI36579.1"/>
    <property type="molecule type" value="Genomic_DNA"/>
</dbReference>
<dbReference type="HOGENOM" id="CLU_1559520_0_0_2"/>
<evidence type="ECO:0000256" key="2">
    <source>
        <dbReference type="HAMAP-Rule" id="MF_00674"/>
    </source>
</evidence>
<comment type="similarity">
    <text evidence="1 2">Belongs to the UPF0251 family.</text>
</comment>
<evidence type="ECO:0000256" key="3">
    <source>
        <dbReference type="SAM" id="MobiDB-lite"/>
    </source>
</evidence>
<dbReference type="Pfam" id="PF02001">
    <property type="entry name" value="DUF134"/>
    <property type="match status" value="1"/>
</dbReference>
<reference evidence="4 5" key="1">
    <citation type="submission" date="2010-05" db="EMBL/GenBank/DDBJ databases">
        <title>Complete sequence of Methanococcus voltae A3.</title>
        <authorList>
            <consortium name="US DOE Joint Genome Institute"/>
            <person name="Lucas S."/>
            <person name="Copeland A."/>
            <person name="Lapidus A."/>
            <person name="Cheng J.-F."/>
            <person name="Bruce D."/>
            <person name="Goodwin L."/>
            <person name="Pitluck S."/>
            <person name="Lowry S."/>
            <person name="Clum A."/>
            <person name="Land M."/>
            <person name="Hauser L."/>
            <person name="Kyrpides N."/>
            <person name="Mikhailova N."/>
            <person name="Whitman W.B."/>
            <person name="Woyke T."/>
        </authorList>
    </citation>
    <scope>NUCLEOTIDE SEQUENCE [LARGE SCALE GENOMIC DNA]</scope>
    <source>
        <strain evidence="5">ATCC BAA-1334 / A3</strain>
    </source>
</reference>
<accession>D7DTW9</accession>
<dbReference type="KEGG" id="mvo:Mvol_0922"/>
<dbReference type="InterPro" id="IPR002852">
    <property type="entry name" value="UPF0251"/>
</dbReference>
<evidence type="ECO:0000256" key="1">
    <source>
        <dbReference type="ARBA" id="ARBA00009350"/>
    </source>
</evidence>
<dbReference type="STRING" id="456320.Mvol_0922"/>
<proteinExistence type="inferred from homology"/>
<dbReference type="PANTHER" id="PTHR37478:SF2">
    <property type="entry name" value="UPF0251 PROTEIN TK0562"/>
    <property type="match status" value="1"/>
</dbReference>
<dbReference type="eggNOG" id="arCOG02238">
    <property type="taxonomic scope" value="Archaea"/>
</dbReference>
<evidence type="ECO:0000313" key="4">
    <source>
        <dbReference type="EMBL" id="ADI36579.1"/>
    </source>
</evidence>
<keyword evidence="5" id="KW-1185">Reference proteome</keyword>
<dbReference type="HAMAP" id="MF_00674">
    <property type="entry name" value="UPF0251"/>
    <property type="match status" value="1"/>
</dbReference>
<dbReference type="AlphaFoldDB" id="D7DTW9"/>
<feature type="compositionally biased region" description="Basic and acidic residues" evidence="3">
    <location>
        <begin position="27"/>
        <end position="49"/>
    </location>
</feature>
<evidence type="ECO:0000313" key="5">
    <source>
        <dbReference type="Proteomes" id="UP000007722"/>
    </source>
</evidence>
<name>D7DTW9_METV3</name>
<protein>
    <recommendedName>
        <fullName evidence="2">UPF0251 protein Mvol_0922</fullName>
    </recommendedName>
</protein>
<dbReference type="Proteomes" id="UP000007722">
    <property type="component" value="Chromosome"/>
</dbReference>
<sequence>MINIINIIKHTFDDIMEENKNNQDISKENIDGAEDVKNNKSGSKNDERKGRPKIPRLISEEPKVEYFKPVGQPRYELEPLQLTVEELESLRLVDYIGYSHEDAANSMGISRRVFWNILKSARQKVSDALINGKVLQIGGGHYKLRNCGDVCGGGRCNYRVRHCNWKERKGV</sequence>
<dbReference type="InParanoid" id="D7DTW9"/>
<organism evidence="4 5">
    <name type="scientific">Methanococcus voltae (strain ATCC BAA-1334 / A3)</name>
    <dbReference type="NCBI Taxonomy" id="456320"/>
    <lineage>
        <taxon>Archaea</taxon>
        <taxon>Methanobacteriati</taxon>
        <taxon>Methanobacteriota</taxon>
        <taxon>Methanomada group</taxon>
        <taxon>Methanococci</taxon>
        <taxon>Methanococcales</taxon>
        <taxon>Methanococcaceae</taxon>
        <taxon>Methanococcus</taxon>
    </lineage>
</organism>
<dbReference type="PANTHER" id="PTHR37478">
    <property type="match status" value="1"/>
</dbReference>
<feature type="region of interest" description="Disordered" evidence="3">
    <location>
        <begin position="27"/>
        <end position="55"/>
    </location>
</feature>